<feature type="region of interest" description="Disordered" evidence="1">
    <location>
        <begin position="1"/>
        <end position="32"/>
    </location>
</feature>
<dbReference type="Proteomes" id="UP000287547">
    <property type="component" value="Unassembled WGS sequence"/>
</dbReference>
<evidence type="ECO:0000259" key="2">
    <source>
        <dbReference type="SMART" id="SM00849"/>
    </source>
</evidence>
<dbReference type="GO" id="GO:0016787">
    <property type="term" value="F:hydrolase activity"/>
    <property type="evidence" value="ECO:0007669"/>
    <property type="project" value="UniProtKB-KW"/>
</dbReference>
<accession>A0A428Z777</accession>
<dbReference type="InterPro" id="IPR001279">
    <property type="entry name" value="Metallo-B-lactamas"/>
</dbReference>
<comment type="caution">
    <text evidence="3">The sequence shown here is derived from an EMBL/GenBank/DDBJ whole genome shotgun (WGS) entry which is preliminary data.</text>
</comment>
<dbReference type="Pfam" id="PF00753">
    <property type="entry name" value="Lactamase_B"/>
    <property type="match status" value="1"/>
</dbReference>
<reference evidence="3 4" key="1">
    <citation type="submission" date="2018-05" db="EMBL/GenBank/DDBJ databases">
        <title>Evolution of GPA BGCs.</title>
        <authorList>
            <person name="Waglechner N."/>
            <person name="Wright G.D."/>
        </authorList>
    </citation>
    <scope>NUCLEOTIDE SEQUENCE [LARGE SCALE GENOMIC DNA]</scope>
    <source>
        <strain evidence="3 4">A82846</strain>
    </source>
</reference>
<dbReference type="EMBL" id="QHKI01000019">
    <property type="protein sequence ID" value="RSM83488.1"/>
    <property type="molecule type" value="Genomic_DNA"/>
</dbReference>
<keyword evidence="3" id="KW-0378">Hydrolase</keyword>
<feature type="compositionally biased region" description="Basic and acidic residues" evidence="1">
    <location>
        <begin position="20"/>
        <end position="32"/>
    </location>
</feature>
<proteinExistence type="predicted"/>
<dbReference type="CDD" id="cd16282">
    <property type="entry name" value="metallo-hydrolase-like_MBL-fold"/>
    <property type="match status" value="1"/>
</dbReference>
<dbReference type="PANTHER" id="PTHR42951:SF4">
    <property type="entry name" value="ACYL-COENZYME A THIOESTERASE MBLAC2"/>
    <property type="match status" value="1"/>
</dbReference>
<name>A0A428Z777_KIBAR</name>
<protein>
    <submittedName>
        <fullName evidence="3">MBL fold metallo-hydrolase</fullName>
    </submittedName>
</protein>
<dbReference type="InterPro" id="IPR050855">
    <property type="entry name" value="NDM-1-like"/>
</dbReference>
<dbReference type="SUPFAM" id="SSF56281">
    <property type="entry name" value="Metallo-hydrolase/oxidoreductase"/>
    <property type="match status" value="1"/>
</dbReference>
<evidence type="ECO:0000313" key="4">
    <source>
        <dbReference type="Proteomes" id="UP000287547"/>
    </source>
</evidence>
<dbReference type="SMART" id="SM00849">
    <property type="entry name" value="Lactamase_B"/>
    <property type="match status" value="1"/>
</dbReference>
<dbReference type="Gene3D" id="3.60.15.10">
    <property type="entry name" value="Ribonuclease Z/Hydroxyacylglutathione hydrolase-like"/>
    <property type="match status" value="1"/>
</dbReference>
<dbReference type="PANTHER" id="PTHR42951">
    <property type="entry name" value="METALLO-BETA-LACTAMASE DOMAIN-CONTAINING"/>
    <property type="match status" value="1"/>
</dbReference>
<dbReference type="InterPro" id="IPR036866">
    <property type="entry name" value="RibonucZ/Hydroxyglut_hydro"/>
</dbReference>
<sequence>MWFWSRTGRQGPVRGHRPGRPGERQQGHTDVGERRVPVIEIADGVYAFRHEELDLTTGLVIGDDTCLVIDTPGDHVQGAALARQIREITSKPWQVVYTHNHFDHYYGTGAFTPCEVWAHENFRFEESERTVWAQRYRDEGKPETAKAIEESELVAPTRTFADRAEIDLGGRTVVLRHFGPGHSFCDTVIEAGKTVFAGDLVEHPAFIEESFGDGDITQWPVALERLLALDPDVVVPGHGSPVGPDFVAHQREILIAGWTSAR</sequence>
<evidence type="ECO:0000313" key="3">
    <source>
        <dbReference type="EMBL" id="RSM83488.1"/>
    </source>
</evidence>
<dbReference type="OrthoDB" id="2273115at2"/>
<gene>
    <name evidence="3" type="ORF">DMH04_22840</name>
</gene>
<dbReference type="AlphaFoldDB" id="A0A428Z777"/>
<organism evidence="3 4">
    <name type="scientific">Kibdelosporangium aridum</name>
    <dbReference type="NCBI Taxonomy" id="2030"/>
    <lineage>
        <taxon>Bacteria</taxon>
        <taxon>Bacillati</taxon>
        <taxon>Actinomycetota</taxon>
        <taxon>Actinomycetes</taxon>
        <taxon>Pseudonocardiales</taxon>
        <taxon>Pseudonocardiaceae</taxon>
        <taxon>Kibdelosporangium</taxon>
    </lineage>
</organism>
<evidence type="ECO:0000256" key="1">
    <source>
        <dbReference type="SAM" id="MobiDB-lite"/>
    </source>
</evidence>
<feature type="domain" description="Metallo-beta-lactamase" evidence="2">
    <location>
        <begin position="54"/>
        <end position="238"/>
    </location>
</feature>